<keyword evidence="2 5" id="KW-0812">Transmembrane</keyword>
<feature type="transmembrane region" description="Helical" evidence="5">
    <location>
        <begin position="173"/>
        <end position="191"/>
    </location>
</feature>
<name>A0A915AM84_PARUN</name>
<evidence type="ECO:0000256" key="1">
    <source>
        <dbReference type="ARBA" id="ARBA00004141"/>
    </source>
</evidence>
<sequence>ETTNSSEFPEMETPRTLIDNIKLPPDVFAWLQEISAEQAVALSLSTLSTLVVVLFGFMHLHYIRCYVRSGCVQSDLYYLALLIPMISLCSMLGMYMPRSARFMFTVCTTYLMVCLFIVVALMRDLFGNRAALSEFLTNWEQNISLQSLPLCCCCSFLPNIESTEKNLRRVERLVLQSPVVRITLEILNIVLFLEQASYDTSKIMLEIIQNISCLLALYGCFILMQLGKVCIYRRHFSNTHYYWRLFLLSHVGKITTLSILSDLPFREYNTNNFNIATRDFHPHWEIFHLRIH</sequence>
<keyword evidence="3 5" id="KW-1133">Transmembrane helix</keyword>
<dbReference type="Pfam" id="PF03619">
    <property type="entry name" value="Solute_trans_a"/>
    <property type="match status" value="1"/>
</dbReference>
<dbReference type="WBParaSite" id="PgR011_g010_t05">
    <property type="protein sequence ID" value="PgR011_g010_t05"/>
    <property type="gene ID" value="PgR011_g010"/>
</dbReference>
<evidence type="ECO:0000313" key="7">
    <source>
        <dbReference type="WBParaSite" id="PgR011_g010_t05"/>
    </source>
</evidence>
<evidence type="ECO:0000256" key="2">
    <source>
        <dbReference type="ARBA" id="ARBA00022692"/>
    </source>
</evidence>
<protein>
    <submittedName>
        <fullName evidence="7">Organic solute transporter alpha-like protein</fullName>
    </submittedName>
</protein>
<proteinExistence type="predicted"/>
<dbReference type="SMART" id="SM01417">
    <property type="entry name" value="Solute_trans_a"/>
    <property type="match status" value="1"/>
</dbReference>
<feature type="transmembrane region" description="Helical" evidence="5">
    <location>
        <begin position="203"/>
        <end position="224"/>
    </location>
</feature>
<evidence type="ECO:0000313" key="6">
    <source>
        <dbReference type="Proteomes" id="UP000887569"/>
    </source>
</evidence>
<evidence type="ECO:0000256" key="3">
    <source>
        <dbReference type="ARBA" id="ARBA00022989"/>
    </source>
</evidence>
<accession>A0A915AM84</accession>
<keyword evidence="6" id="KW-1185">Reference proteome</keyword>
<dbReference type="GO" id="GO:0016020">
    <property type="term" value="C:membrane"/>
    <property type="evidence" value="ECO:0007669"/>
    <property type="project" value="UniProtKB-SubCell"/>
</dbReference>
<comment type="subcellular location">
    <subcellularLocation>
        <location evidence="1">Membrane</location>
        <topology evidence="1">Multi-pass membrane protein</topology>
    </subcellularLocation>
</comment>
<evidence type="ECO:0000256" key="4">
    <source>
        <dbReference type="ARBA" id="ARBA00023136"/>
    </source>
</evidence>
<dbReference type="Proteomes" id="UP000887569">
    <property type="component" value="Unplaced"/>
</dbReference>
<evidence type="ECO:0000256" key="5">
    <source>
        <dbReference type="SAM" id="Phobius"/>
    </source>
</evidence>
<feature type="transmembrane region" description="Helical" evidence="5">
    <location>
        <begin position="75"/>
        <end position="96"/>
    </location>
</feature>
<dbReference type="AlphaFoldDB" id="A0A915AM84"/>
<keyword evidence="4 5" id="KW-0472">Membrane</keyword>
<organism evidence="6 7">
    <name type="scientific">Parascaris univalens</name>
    <name type="common">Nematode worm</name>
    <dbReference type="NCBI Taxonomy" id="6257"/>
    <lineage>
        <taxon>Eukaryota</taxon>
        <taxon>Metazoa</taxon>
        <taxon>Ecdysozoa</taxon>
        <taxon>Nematoda</taxon>
        <taxon>Chromadorea</taxon>
        <taxon>Rhabditida</taxon>
        <taxon>Spirurina</taxon>
        <taxon>Ascaridomorpha</taxon>
        <taxon>Ascaridoidea</taxon>
        <taxon>Ascarididae</taxon>
        <taxon>Parascaris</taxon>
    </lineage>
</organism>
<dbReference type="InterPro" id="IPR005178">
    <property type="entry name" value="Ostalpha/TMEM184C"/>
</dbReference>
<feature type="transmembrane region" description="Helical" evidence="5">
    <location>
        <begin position="40"/>
        <end position="63"/>
    </location>
</feature>
<dbReference type="PANTHER" id="PTHR23423">
    <property type="entry name" value="ORGANIC SOLUTE TRANSPORTER-RELATED"/>
    <property type="match status" value="1"/>
</dbReference>
<feature type="transmembrane region" description="Helical" evidence="5">
    <location>
        <begin position="102"/>
        <end position="122"/>
    </location>
</feature>
<reference evidence="7" key="1">
    <citation type="submission" date="2022-11" db="UniProtKB">
        <authorList>
            <consortium name="WormBaseParasite"/>
        </authorList>
    </citation>
    <scope>IDENTIFICATION</scope>
</reference>